<organism evidence="2 3">
    <name type="scientific">Plakobranchus ocellatus</name>
    <dbReference type="NCBI Taxonomy" id="259542"/>
    <lineage>
        <taxon>Eukaryota</taxon>
        <taxon>Metazoa</taxon>
        <taxon>Spiralia</taxon>
        <taxon>Lophotrochozoa</taxon>
        <taxon>Mollusca</taxon>
        <taxon>Gastropoda</taxon>
        <taxon>Heterobranchia</taxon>
        <taxon>Euthyneura</taxon>
        <taxon>Panpulmonata</taxon>
        <taxon>Sacoglossa</taxon>
        <taxon>Placobranchoidea</taxon>
        <taxon>Plakobranchidae</taxon>
        <taxon>Plakobranchus</taxon>
    </lineage>
</organism>
<evidence type="ECO:0000313" key="3">
    <source>
        <dbReference type="Proteomes" id="UP000735302"/>
    </source>
</evidence>
<dbReference type="EMBL" id="BLXT01004479">
    <property type="protein sequence ID" value="GFO13076.1"/>
    <property type="molecule type" value="Genomic_DNA"/>
</dbReference>
<dbReference type="AlphaFoldDB" id="A0AAV4API0"/>
<protein>
    <submittedName>
        <fullName evidence="2">Uncharacterized protein</fullName>
    </submittedName>
</protein>
<proteinExistence type="predicted"/>
<comment type="caution">
    <text evidence="2">The sequence shown here is derived from an EMBL/GenBank/DDBJ whole genome shotgun (WGS) entry which is preliminary data.</text>
</comment>
<evidence type="ECO:0000313" key="2">
    <source>
        <dbReference type="EMBL" id="GFO13076.1"/>
    </source>
</evidence>
<feature type="region of interest" description="Disordered" evidence="1">
    <location>
        <begin position="51"/>
        <end position="83"/>
    </location>
</feature>
<keyword evidence="3" id="KW-1185">Reference proteome</keyword>
<dbReference type="Proteomes" id="UP000735302">
    <property type="component" value="Unassembled WGS sequence"/>
</dbReference>
<evidence type="ECO:0000256" key="1">
    <source>
        <dbReference type="SAM" id="MobiDB-lite"/>
    </source>
</evidence>
<name>A0AAV4API0_9GAST</name>
<sequence length="343" mass="38675">MVIYPGVRKSNLYNPEDDFPLAKVVRTKNGWMSAASFQMWLEEISVPAVKNGGAPKSQSIVATASETTSKSNGPGPSGDRVSSDKMDAIATSQCIEEDLEPTIHDDVPRPEVCFSDPEPSAERTSMEHDIPMPCQGVCCCDSRPSGMTSMKNDIPLVGVRSKTSLPDRDYTLKHERHLHATIIKLNTFKQLSTATHESLAKKSVFSNPGPSSELTSMEHDIPMTYEDASDTSLDHTYNRTKRTATESFQPPQNMALLLDKYTDFIISTGWTMLDLYMIRRRQFTNEPSKQGQDQYRQYLELYNQMVPPIDFDTLPLPQQWQKKKNTKARQQPPKFISGQQCRD</sequence>
<reference evidence="2 3" key="1">
    <citation type="journal article" date="2021" name="Elife">
        <title>Chloroplast acquisition without the gene transfer in kleptoplastic sea slugs, Plakobranchus ocellatus.</title>
        <authorList>
            <person name="Maeda T."/>
            <person name="Takahashi S."/>
            <person name="Yoshida T."/>
            <person name="Shimamura S."/>
            <person name="Takaki Y."/>
            <person name="Nagai Y."/>
            <person name="Toyoda A."/>
            <person name="Suzuki Y."/>
            <person name="Arimoto A."/>
            <person name="Ishii H."/>
            <person name="Satoh N."/>
            <person name="Nishiyama T."/>
            <person name="Hasebe M."/>
            <person name="Maruyama T."/>
            <person name="Minagawa J."/>
            <person name="Obokata J."/>
            <person name="Shigenobu S."/>
        </authorList>
    </citation>
    <scope>NUCLEOTIDE SEQUENCE [LARGE SCALE GENOMIC DNA]</scope>
</reference>
<accession>A0AAV4API0</accession>
<feature type="compositionally biased region" description="Polar residues" evidence="1">
    <location>
        <begin position="56"/>
        <end position="74"/>
    </location>
</feature>
<gene>
    <name evidence="2" type="ORF">PoB_003958100</name>
</gene>
<feature type="region of interest" description="Disordered" evidence="1">
    <location>
        <begin position="318"/>
        <end position="343"/>
    </location>
</feature>